<dbReference type="GO" id="GO:0005829">
    <property type="term" value="C:cytosol"/>
    <property type="evidence" value="ECO:0007669"/>
    <property type="project" value="TreeGrafter"/>
</dbReference>
<evidence type="ECO:0000313" key="4">
    <source>
        <dbReference type="EMBL" id="TGN08501.1"/>
    </source>
</evidence>
<evidence type="ECO:0000259" key="3">
    <source>
        <dbReference type="PROSITE" id="PS50206"/>
    </source>
</evidence>
<dbReference type="InterPro" id="IPR045886">
    <property type="entry name" value="ThiF/MoeB/HesA"/>
</dbReference>
<dbReference type="Gene3D" id="3.40.250.10">
    <property type="entry name" value="Rhodanese-like domain"/>
    <property type="match status" value="1"/>
</dbReference>
<keyword evidence="2" id="KW-0812">Transmembrane</keyword>
<evidence type="ECO:0000256" key="2">
    <source>
        <dbReference type="SAM" id="Phobius"/>
    </source>
</evidence>
<evidence type="ECO:0000256" key="1">
    <source>
        <dbReference type="ARBA" id="ARBA00009919"/>
    </source>
</evidence>
<dbReference type="Gene3D" id="3.40.50.720">
    <property type="entry name" value="NAD(P)-binding Rossmann-like Domain"/>
    <property type="match status" value="1"/>
</dbReference>
<dbReference type="AlphaFoldDB" id="A0A4R9LQM0"/>
<dbReference type="CDD" id="cd00158">
    <property type="entry name" value="RHOD"/>
    <property type="match status" value="1"/>
</dbReference>
<accession>A0A4R9LQM0</accession>
<dbReference type="OrthoDB" id="9804286at2"/>
<feature type="transmembrane region" description="Helical" evidence="2">
    <location>
        <begin position="30"/>
        <end position="49"/>
    </location>
</feature>
<dbReference type="Proteomes" id="UP000298264">
    <property type="component" value="Unassembled WGS sequence"/>
</dbReference>
<keyword evidence="2" id="KW-0472">Membrane</keyword>
<dbReference type="Pfam" id="PF00581">
    <property type="entry name" value="Rhodanese"/>
    <property type="match status" value="1"/>
</dbReference>
<gene>
    <name evidence="4" type="ORF">EHS11_16550</name>
</gene>
<dbReference type="PANTHER" id="PTHR10953">
    <property type="entry name" value="UBIQUITIN-ACTIVATING ENZYME E1"/>
    <property type="match status" value="1"/>
</dbReference>
<sequence>MSPEEESFFRRQIKVPEIGKAGQEKWKKSSVLIIGLGGLGCPASLYLALSGVGRLGLVDFDRVELSNLHRQTSFTQNDIGKPKTDVVSRFLNDRNPWVRLETFSTHITNQTDPKLFESWDLILDCTDTISSKYAISDFCLHKSKPLVTASVFRTSAQLAVFSGKGRPCYRCLYPHLEEGDTPSCSDAGVLGVQTAIAGTYQASFALRYLLKPDTTDTDRIYSLEWDSPLLFESKINPDPHCISCGEKKDLSKSKEQALEISAEDYWNSKSIDTILMDVRESDEMESNPIPGSILFPLSRLEKEEMPELSGYKKIICICETGVRSKQALRFLKTSTENYSLIGGRRSLQNFLQNRNTI</sequence>
<dbReference type="InterPro" id="IPR001763">
    <property type="entry name" value="Rhodanese-like_dom"/>
</dbReference>
<evidence type="ECO:0000313" key="5">
    <source>
        <dbReference type="Proteomes" id="UP000298264"/>
    </source>
</evidence>
<protein>
    <submittedName>
        <fullName evidence="4">Dinucleotide-utilizing protein</fullName>
    </submittedName>
</protein>
<dbReference type="GO" id="GO:0008641">
    <property type="term" value="F:ubiquitin-like modifier activating enzyme activity"/>
    <property type="evidence" value="ECO:0007669"/>
    <property type="project" value="InterPro"/>
</dbReference>
<dbReference type="InterPro" id="IPR036873">
    <property type="entry name" value="Rhodanese-like_dom_sf"/>
</dbReference>
<name>A0A4R9LQM0_9LEPT</name>
<dbReference type="FunFam" id="3.40.50.720:FF:000080">
    <property type="entry name" value="Thiazole biosynthesis adenylyltransferase ThiF"/>
    <property type="match status" value="1"/>
</dbReference>
<dbReference type="InterPro" id="IPR000594">
    <property type="entry name" value="ThiF_NAD_FAD-bd"/>
</dbReference>
<comment type="similarity">
    <text evidence="1">Belongs to the HesA/MoeB/ThiF family.</text>
</comment>
<reference evidence="4" key="1">
    <citation type="journal article" date="2019" name="PLoS Negl. Trop. Dis.">
        <title>Revisiting the worldwide diversity of Leptospira species in the environment.</title>
        <authorList>
            <person name="Vincent A.T."/>
            <person name="Schiettekatte O."/>
            <person name="Bourhy P."/>
            <person name="Veyrier F.J."/>
            <person name="Picardeau M."/>
        </authorList>
    </citation>
    <scope>NUCLEOTIDE SEQUENCE [LARGE SCALE GENOMIC DNA]</scope>
    <source>
        <strain evidence="4">201400974</strain>
    </source>
</reference>
<dbReference type="SMART" id="SM00450">
    <property type="entry name" value="RHOD"/>
    <property type="match status" value="1"/>
</dbReference>
<keyword evidence="2" id="KW-1133">Transmembrane helix</keyword>
<comment type="caution">
    <text evidence="4">The sequence shown here is derived from an EMBL/GenBank/DDBJ whole genome shotgun (WGS) entry which is preliminary data.</text>
</comment>
<organism evidence="4 5">
    <name type="scientific">Leptospira ilyithenensis</name>
    <dbReference type="NCBI Taxonomy" id="2484901"/>
    <lineage>
        <taxon>Bacteria</taxon>
        <taxon>Pseudomonadati</taxon>
        <taxon>Spirochaetota</taxon>
        <taxon>Spirochaetia</taxon>
        <taxon>Leptospirales</taxon>
        <taxon>Leptospiraceae</taxon>
        <taxon>Leptospira</taxon>
    </lineage>
</organism>
<dbReference type="InterPro" id="IPR035985">
    <property type="entry name" value="Ubiquitin-activating_enz"/>
</dbReference>
<dbReference type="GO" id="GO:0004792">
    <property type="term" value="F:thiosulfate-cyanide sulfurtransferase activity"/>
    <property type="evidence" value="ECO:0007669"/>
    <property type="project" value="TreeGrafter"/>
</dbReference>
<dbReference type="GO" id="GO:0008146">
    <property type="term" value="F:sulfotransferase activity"/>
    <property type="evidence" value="ECO:0007669"/>
    <property type="project" value="TreeGrafter"/>
</dbReference>
<dbReference type="CDD" id="cd00757">
    <property type="entry name" value="ThiF_MoeB_HesA_family"/>
    <property type="match status" value="1"/>
</dbReference>
<dbReference type="GO" id="GO:0016779">
    <property type="term" value="F:nucleotidyltransferase activity"/>
    <property type="evidence" value="ECO:0007669"/>
    <property type="project" value="TreeGrafter"/>
</dbReference>
<dbReference type="RefSeq" id="WP_135765453.1">
    <property type="nucleotide sequence ID" value="NZ_RQHV01000061.1"/>
</dbReference>
<dbReference type="SUPFAM" id="SSF69572">
    <property type="entry name" value="Activating enzymes of the ubiquitin-like proteins"/>
    <property type="match status" value="1"/>
</dbReference>
<dbReference type="PANTHER" id="PTHR10953:SF102">
    <property type="entry name" value="ADENYLYLTRANSFERASE AND SULFURTRANSFERASE MOCS3"/>
    <property type="match status" value="1"/>
</dbReference>
<dbReference type="Pfam" id="PF00899">
    <property type="entry name" value="ThiF"/>
    <property type="match status" value="1"/>
</dbReference>
<proteinExistence type="inferred from homology"/>
<keyword evidence="5" id="KW-1185">Reference proteome</keyword>
<dbReference type="PROSITE" id="PS50206">
    <property type="entry name" value="RHODANESE_3"/>
    <property type="match status" value="1"/>
</dbReference>
<dbReference type="EMBL" id="RQHV01000061">
    <property type="protein sequence ID" value="TGN08501.1"/>
    <property type="molecule type" value="Genomic_DNA"/>
</dbReference>
<feature type="domain" description="Rhodanese" evidence="3">
    <location>
        <begin position="269"/>
        <end position="356"/>
    </location>
</feature>